<name>A0A927PNA8_9ACTN</name>
<comment type="caution">
    <text evidence="2">The sequence shown here is derived from an EMBL/GenBank/DDBJ whole genome shotgun (WGS) entry which is preliminary data.</text>
</comment>
<organism evidence="2 3">
    <name type="scientific">Lolliginicoccus lacisalsi</name>
    <dbReference type="NCBI Taxonomy" id="2742202"/>
    <lineage>
        <taxon>Bacteria</taxon>
        <taxon>Bacillati</taxon>
        <taxon>Actinomycetota</taxon>
        <taxon>Actinomycetes</taxon>
        <taxon>Mycobacteriales</taxon>
        <taxon>Hoyosellaceae</taxon>
        <taxon>Lolliginicoccus</taxon>
    </lineage>
</organism>
<dbReference type="Pfam" id="PF10739">
    <property type="entry name" value="DUF2550"/>
    <property type="match status" value="1"/>
</dbReference>
<reference evidence="2" key="1">
    <citation type="submission" date="2020-09" db="EMBL/GenBank/DDBJ databases">
        <title>Hoyosella lacisalsi sp. nov., a halotolerant actinobacterium isolated from soil of Lake Gudzhirganskoe.</title>
        <authorList>
            <person name="Yang Q."/>
            <person name="Guo P.Y."/>
            <person name="Liu S.W."/>
            <person name="Li F.N."/>
            <person name="Sun C.H."/>
        </authorList>
    </citation>
    <scope>NUCLEOTIDE SEQUENCE</scope>
    <source>
        <strain evidence="2">G463</strain>
    </source>
</reference>
<sequence length="148" mass="16805">MDGGMVLALILLLLILAVAAFAYRLVQLRAAGAGAVIRALPAKEGLGWRYGVIRYRDEDLNFYRLSRMIPGPSLRIDRQDAEVSERRAPTKGERDLLDPGSTVIRGSVGEDDYEFAFDRDTLTAFLSWLESRPPRRARRRTRWTPRKS</sequence>
<dbReference type="EMBL" id="JACYWE010000012">
    <property type="protein sequence ID" value="MBD8507877.1"/>
    <property type="molecule type" value="Genomic_DNA"/>
</dbReference>
<dbReference type="RefSeq" id="WP_192040342.1">
    <property type="nucleotide sequence ID" value="NZ_JACYWE010000012.1"/>
</dbReference>
<gene>
    <name evidence="2" type="ORF">HT102_15415</name>
</gene>
<evidence type="ECO:0000313" key="3">
    <source>
        <dbReference type="Proteomes" id="UP000642993"/>
    </source>
</evidence>
<protein>
    <submittedName>
        <fullName evidence="2">DUF2550 domain-containing protein</fullName>
    </submittedName>
</protein>
<keyword evidence="3" id="KW-1185">Reference proteome</keyword>
<dbReference type="AlphaFoldDB" id="A0A927PNA8"/>
<dbReference type="InterPro" id="IPR019675">
    <property type="entry name" value="DUF2550"/>
</dbReference>
<evidence type="ECO:0000313" key="2">
    <source>
        <dbReference type="EMBL" id="MBD8507877.1"/>
    </source>
</evidence>
<proteinExistence type="predicted"/>
<dbReference type="Proteomes" id="UP000642993">
    <property type="component" value="Unassembled WGS sequence"/>
</dbReference>
<feature type="region of interest" description="Disordered" evidence="1">
    <location>
        <begin position="80"/>
        <end position="99"/>
    </location>
</feature>
<accession>A0A927PNA8</accession>
<evidence type="ECO:0000256" key="1">
    <source>
        <dbReference type="SAM" id="MobiDB-lite"/>
    </source>
</evidence>
<feature type="compositionally biased region" description="Basic and acidic residues" evidence="1">
    <location>
        <begin position="80"/>
        <end position="97"/>
    </location>
</feature>